<dbReference type="Pfam" id="PF00018">
    <property type="entry name" value="SH3_1"/>
    <property type="match status" value="1"/>
</dbReference>
<name>A0A8J2K1Z8_9HEXA</name>
<dbReference type="GO" id="GO:0030971">
    <property type="term" value="F:receptor tyrosine kinase binding"/>
    <property type="evidence" value="ECO:0007669"/>
    <property type="project" value="TreeGrafter"/>
</dbReference>
<dbReference type="EMBL" id="CAJVCH010197169">
    <property type="protein sequence ID" value="CAG7730617.1"/>
    <property type="molecule type" value="Genomic_DNA"/>
</dbReference>
<dbReference type="Proteomes" id="UP000708208">
    <property type="component" value="Unassembled WGS sequence"/>
</dbReference>
<dbReference type="CDD" id="cd11767">
    <property type="entry name" value="SH3_Nck_3"/>
    <property type="match status" value="1"/>
</dbReference>
<dbReference type="PROSITE" id="PS50001">
    <property type="entry name" value="SH2"/>
    <property type="match status" value="1"/>
</dbReference>
<evidence type="ECO:0008006" key="11">
    <source>
        <dbReference type="Google" id="ProtNLM"/>
    </source>
</evidence>
<gene>
    <name evidence="9" type="ORF">AFUS01_LOCUS19244</name>
</gene>
<keyword evidence="1 5" id="KW-0728">SH3 domain</keyword>
<evidence type="ECO:0000256" key="1">
    <source>
        <dbReference type="ARBA" id="ARBA00022443"/>
    </source>
</evidence>
<keyword evidence="2" id="KW-0597">Phosphoprotein</keyword>
<evidence type="ECO:0000259" key="7">
    <source>
        <dbReference type="PROSITE" id="PS50001"/>
    </source>
</evidence>
<proteinExistence type="predicted"/>
<dbReference type="InterPro" id="IPR001452">
    <property type="entry name" value="SH3_domain"/>
</dbReference>
<dbReference type="CDD" id="cd11766">
    <property type="entry name" value="SH3_Nck_2"/>
    <property type="match status" value="1"/>
</dbReference>
<dbReference type="GO" id="GO:0048468">
    <property type="term" value="P:cell development"/>
    <property type="evidence" value="ECO:0007669"/>
    <property type="project" value="UniProtKB-ARBA"/>
</dbReference>
<dbReference type="PANTHER" id="PTHR19969">
    <property type="entry name" value="SH2-SH3 ADAPTOR PROTEIN-RELATED"/>
    <property type="match status" value="1"/>
</dbReference>
<dbReference type="FunFam" id="2.30.30.40:FF:000110">
    <property type="entry name" value="Cytoplasmic protein"/>
    <property type="match status" value="1"/>
</dbReference>
<organism evidence="9 10">
    <name type="scientific">Allacma fusca</name>
    <dbReference type="NCBI Taxonomy" id="39272"/>
    <lineage>
        <taxon>Eukaryota</taxon>
        <taxon>Metazoa</taxon>
        <taxon>Ecdysozoa</taxon>
        <taxon>Arthropoda</taxon>
        <taxon>Hexapoda</taxon>
        <taxon>Collembola</taxon>
        <taxon>Symphypleona</taxon>
        <taxon>Sminthuridae</taxon>
        <taxon>Allacma</taxon>
    </lineage>
</organism>
<dbReference type="GO" id="GO:0035591">
    <property type="term" value="F:signaling adaptor activity"/>
    <property type="evidence" value="ECO:0007669"/>
    <property type="project" value="TreeGrafter"/>
</dbReference>
<dbReference type="InterPro" id="IPR000980">
    <property type="entry name" value="SH2"/>
</dbReference>
<feature type="domain" description="SH2" evidence="7">
    <location>
        <begin position="264"/>
        <end position="358"/>
    </location>
</feature>
<feature type="domain" description="SH3" evidence="8">
    <location>
        <begin position="170"/>
        <end position="232"/>
    </location>
</feature>
<evidence type="ECO:0000256" key="4">
    <source>
        <dbReference type="PROSITE-ProRule" id="PRU00191"/>
    </source>
</evidence>
<dbReference type="OrthoDB" id="26539at2759"/>
<dbReference type="PROSITE" id="PS50002">
    <property type="entry name" value="SH3"/>
    <property type="match status" value="2"/>
</dbReference>
<evidence type="ECO:0000259" key="8">
    <source>
        <dbReference type="PROSITE" id="PS50002"/>
    </source>
</evidence>
<dbReference type="AlphaFoldDB" id="A0A8J2K1Z8"/>
<evidence type="ECO:0000256" key="3">
    <source>
        <dbReference type="ARBA" id="ARBA00022999"/>
    </source>
</evidence>
<dbReference type="GO" id="GO:0016477">
    <property type="term" value="P:cell migration"/>
    <property type="evidence" value="ECO:0007669"/>
    <property type="project" value="TreeGrafter"/>
</dbReference>
<evidence type="ECO:0000313" key="9">
    <source>
        <dbReference type="EMBL" id="CAG7730617.1"/>
    </source>
</evidence>
<sequence length="366" mass="41568">MSVELGPVDQDHCIEKAQWRIFAMSHSGYVPSNYVKREKPSIFDSIKKKVKKTSSGSKTLPNSPSRTVEAPPVTHISPSHGYNNGYTGNYKPRPLDPQEAIGTALVKYAYQAQQMDELALLKGTRILILEKSNDGWWKGQYGNNIGWFPSNYTKEEIEDETVHTYAMAENVLDIMVALYNFTAQNDQEMNFEKGDRLEIVERPSSDPDWFKARNSNGQVGLVPRNYLQELSEFLTQPLRDASNGTNNHHSRGMHDKAVLSGKAWYFSSISRTQCDQLLNDRGLDGDYLIRDSETNAGDFSVSLKAPGRNKHFRVHVENGQFCIGQRKFLNLDQLVEHYQRAPIYTNQRGEKLYLVRAIPRPANSSC</sequence>
<feature type="region of interest" description="Disordered" evidence="6">
    <location>
        <begin position="53"/>
        <end position="84"/>
    </location>
</feature>
<dbReference type="SMART" id="SM00252">
    <property type="entry name" value="SH2"/>
    <property type="match status" value="1"/>
</dbReference>
<dbReference type="SMART" id="SM00326">
    <property type="entry name" value="SH3"/>
    <property type="match status" value="2"/>
</dbReference>
<dbReference type="GO" id="GO:0005737">
    <property type="term" value="C:cytoplasm"/>
    <property type="evidence" value="ECO:0007669"/>
    <property type="project" value="TreeGrafter"/>
</dbReference>
<reference evidence="9" key="1">
    <citation type="submission" date="2021-06" db="EMBL/GenBank/DDBJ databases">
        <authorList>
            <person name="Hodson N. C."/>
            <person name="Mongue J. A."/>
            <person name="Jaron S. K."/>
        </authorList>
    </citation>
    <scope>NUCLEOTIDE SEQUENCE</scope>
</reference>
<comment type="caution">
    <text evidence="9">The sequence shown here is derived from an EMBL/GenBank/DDBJ whole genome shotgun (WGS) entry which is preliminary data.</text>
</comment>
<accession>A0A8J2K1Z8</accession>
<dbReference type="InterPro" id="IPR051184">
    <property type="entry name" value="Tyrosine-phos_adapter"/>
</dbReference>
<protein>
    <recommendedName>
        <fullName evidence="11">Cytoplasmic protein NCK1</fullName>
    </recommendedName>
</protein>
<evidence type="ECO:0000256" key="2">
    <source>
        <dbReference type="ARBA" id="ARBA00022553"/>
    </source>
</evidence>
<keyword evidence="3 4" id="KW-0727">SH2 domain</keyword>
<feature type="domain" description="SH3" evidence="8">
    <location>
        <begin position="99"/>
        <end position="158"/>
    </location>
</feature>
<dbReference type="Pfam" id="PF14604">
    <property type="entry name" value="SH3_9"/>
    <property type="match status" value="1"/>
</dbReference>
<dbReference type="Pfam" id="PF00017">
    <property type="entry name" value="SH2"/>
    <property type="match status" value="1"/>
</dbReference>
<dbReference type="GO" id="GO:0048013">
    <property type="term" value="P:ephrin receptor signaling pathway"/>
    <property type="evidence" value="ECO:0007669"/>
    <property type="project" value="TreeGrafter"/>
</dbReference>
<evidence type="ECO:0000256" key="6">
    <source>
        <dbReference type="SAM" id="MobiDB-lite"/>
    </source>
</evidence>
<evidence type="ECO:0000256" key="5">
    <source>
        <dbReference type="PROSITE-ProRule" id="PRU00192"/>
    </source>
</evidence>
<keyword evidence="10" id="KW-1185">Reference proteome</keyword>
<dbReference type="PANTHER" id="PTHR19969:SF14">
    <property type="entry name" value="DREADLOCKS, ISOFORM B"/>
    <property type="match status" value="1"/>
</dbReference>
<dbReference type="FunFam" id="3.30.505.10:FF:000027">
    <property type="entry name" value="Cytoplasmic protein nck1"/>
    <property type="match status" value="1"/>
</dbReference>
<evidence type="ECO:0000313" key="10">
    <source>
        <dbReference type="Proteomes" id="UP000708208"/>
    </source>
</evidence>